<keyword evidence="1" id="KW-0805">Transcription regulation</keyword>
<dbReference type="SUPFAM" id="SSF46785">
    <property type="entry name" value="Winged helix' DNA-binding domain"/>
    <property type="match status" value="1"/>
</dbReference>
<dbReference type="Pfam" id="PF00392">
    <property type="entry name" value="GntR"/>
    <property type="match status" value="1"/>
</dbReference>
<dbReference type="PANTHER" id="PTHR43537">
    <property type="entry name" value="TRANSCRIPTIONAL REGULATOR, GNTR FAMILY"/>
    <property type="match status" value="1"/>
</dbReference>
<evidence type="ECO:0000256" key="3">
    <source>
        <dbReference type="ARBA" id="ARBA00023163"/>
    </source>
</evidence>
<sequence length="211" mass="25400">MNMKDSVYNFLSEQISLGNMKRDDKITEQFLAEQLNISRTPVREALFQLSSDDILEHEPRKGFRIKQYSKEDVENYYEIIGLLDGKIASLTVDILDEDDYSIMKFYIDAMYSAINNELYTKYNEIQNKFHDVYIYKCENKKMLLEIIKLKKKFIGTDYSRIETSKIKEELIVTNKEHEEILRMFIEKEKEELRNYIEFIHWRKDKAALDNW</sequence>
<evidence type="ECO:0000313" key="6">
    <source>
        <dbReference type="Proteomes" id="UP000184032"/>
    </source>
</evidence>
<feature type="domain" description="HTH gntR-type" evidence="4">
    <location>
        <begin position="1"/>
        <end position="68"/>
    </location>
</feature>
<dbReference type="GO" id="GO:0003677">
    <property type="term" value="F:DNA binding"/>
    <property type="evidence" value="ECO:0007669"/>
    <property type="project" value="UniProtKB-KW"/>
</dbReference>
<accession>A0A1M5PS06</accession>
<keyword evidence="2 5" id="KW-0238">DNA-binding</keyword>
<dbReference type="PROSITE" id="PS50949">
    <property type="entry name" value="HTH_GNTR"/>
    <property type="match status" value="1"/>
</dbReference>
<dbReference type="RefSeq" id="WP_073183265.1">
    <property type="nucleotide sequence ID" value="NZ_FQXI01000001.1"/>
</dbReference>
<dbReference type="Gene3D" id="1.10.10.10">
    <property type="entry name" value="Winged helix-like DNA-binding domain superfamily/Winged helix DNA-binding domain"/>
    <property type="match status" value="1"/>
</dbReference>
<dbReference type="EMBL" id="FQXI01000001">
    <property type="protein sequence ID" value="SHH04083.1"/>
    <property type="molecule type" value="Genomic_DNA"/>
</dbReference>
<dbReference type="SMART" id="SM00345">
    <property type="entry name" value="HTH_GNTR"/>
    <property type="match status" value="1"/>
</dbReference>
<proteinExistence type="predicted"/>
<dbReference type="InterPro" id="IPR036388">
    <property type="entry name" value="WH-like_DNA-bd_sf"/>
</dbReference>
<dbReference type="InterPro" id="IPR036390">
    <property type="entry name" value="WH_DNA-bd_sf"/>
</dbReference>
<evidence type="ECO:0000259" key="4">
    <source>
        <dbReference type="PROSITE" id="PS50949"/>
    </source>
</evidence>
<organism evidence="5 6">
    <name type="scientific">Anaerosphaera aminiphila DSM 21120</name>
    <dbReference type="NCBI Taxonomy" id="1120995"/>
    <lineage>
        <taxon>Bacteria</taxon>
        <taxon>Bacillati</taxon>
        <taxon>Bacillota</taxon>
        <taxon>Tissierellia</taxon>
        <taxon>Tissierellales</taxon>
        <taxon>Peptoniphilaceae</taxon>
        <taxon>Anaerosphaera</taxon>
    </lineage>
</organism>
<evidence type="ECO:0000313" key="5">
    <source>
        <dbReference type="EMBL" id="SHH04083.1"/>
    </source>
</evidence>
<dbReference type="Gene3D" id="1.20.120.530">
    <property type="entry name" value="GntR ligand-binding domain-like"/>
    <property type="match status" value="1"/>
</dbReference>
<dbReference type="AlphaFoldDB" id="A0A1M5PS06"/>
<dbReference type="InterPro" id="IPR008920">
    <property type="entry name" value="TF_FadR/GntR_C"/>
</dbReference>
<reference evidence="5 6" key="1">
    <citation type="submission" date="2016-11" db="EMBL/GenBank/DDBJ databases">
        <authorList>
            <person name="Jaros S."/>
            <person name="Januszkiewicz K."/>
            <person name="Wedrychowicz H."/>
        </authorList>
    </citation>
    <scope>NUCLEOTIDE SEQUENCE [LARGE SCALE GENOMIC DNA]</scope>
    <source>
        <strain evidence="5 6">DSM 21120</strain>
    </source>
</reference>
<keyword evidence="3" id="KW-0804">Transcription</keyword>
<protein>
    <submittedName>
        <fullName evidence="5">DNA-binding transcriptional regulator, GntR family</fullName>
    </submittedName>
</protein>
<gene>
    <name evidence="5" type="ORF">SAMN02745245_00429</name>
</gene>
<dbReference type="OrthoDB" id="9781630at2"/>
<evidence type="ECO:0000256" key="1">
    <source>
        <dbReference type="ARBA" id="ARBA00023015"/>
    </source>
</evidence>
<dbReference type="CDD" id="cd07377">
    <property type="entry name" value="WHTH_GntR"/>
    <property type="match status" value="1"/>
</dbReference>
<evidence type="ECO:0000256" key="2">
    <source>
        <dbReference type="ARBA" id="ARBA00023125"/>
    </source>
</evidence>
<dbReference type="PANTHER" id="PTHR43537:SF24">
    <property type="entry name" value="GLUCONATE OPERON TRANSCRIPTIONAL REPRESSOR"/>
    <property type="match status" value="1"/>
</dbReference>
<name>A0A1M5PS06_9FIRM</name>
<dbReference type="InterPro" id="IPR000524">
    <property type="entry name" value="Tscrpt_reg_HTH_GntR"/>
</dbReference>
<dbReference type="GO" id="GO:0003700">
    <property type="term" value="F:DNA-binding transcription factor activity"/>
    <property type="evidence" value="ECO:0007669"/>
    <property type="project" value="InterPro"/>
</dbReference>
<dbReference type="STRING" id="1120995.SAMN02745245_00429"/>
<dbReference type="SUPFAM" id="SSF48008">
    <property type="entry name" value="GntR ligand-binding domain-like"/>
    <property type="match status" value="1"/>
</dbReference>
<keyword evidence="6" id="KW-1185">Reference proteome</keyword>
<dbReference type="Proteomes" id="UP000184032">
    <property type="component" value="Unassembled WGS sequence"/>
</dbReference>